<evidence type="ECO:0000256" key="4">
    <source>
        <dbReference type="ARBA" id="ARBA00022692"/>
    </source>
</evidence>
<keyword evidence="3" id="KW-1134">Transmembrane beta strand</keyword>
<comment type="subcellular location">
    <subcellularLocation>
        <location evidence="1">Cell outer membrane</location>
        <topology evidence="1">Multi-pass membrane protein</topology>
    </subcellularLocation>
</comment>
<keyword evidence="7" id="KW-0998">Cell outer membrane</keyword>
<name>A0ABU7Z0F5_9GAMM</name>
<proteinExistence type="inferred from homology"/>
<feature type="chain" id="PRO_5045333694" evidence="8">
    <location>
        <begin position="29"/>
        <end position="445"/>
    </location>
</feature>
<protein>
    <submittedName>
        <fullName evidence="9">Outer membrane protein transport protein</fullName>
    </submittedName>
</protein>
<keyword evidence="6" id="KW-0472">Membrane</keyword>
<dbReference type="EMBL" id="JAXGFP010000005">
    <property type="protein sequence ID" value="MEG3184619.1"/>
    <property type="molecule type" value="Genomic_DNA"/>
</dbReference>
<evidence type="ECO:0000256" key="8">
    <source>
        <dbReference type="SAM" id="SignalP"/>
    </source>
</evidence>
<dbReference type="InterPro" id="IPR005017">
    <property type="entry name" value="OMPP1/FadL/TodX"/>
</dbReference>
<reference evidence="9 10" key="1">
    <citation type="journal article" date="2016" name="Int. J. Syst. Evol. Microbiol.">
        <title>Lysobacter erysipheiresistens sp. nov., an antagonist of powdery mildew, isolated from tobacco-cultivated soil.</title>
        <authorList>
            <person name="Xie B."/>
            <person name="Li T."/>
            <person name="Lin X."/>
            <person name="Wang C.J."/>
            <person name="Chen Y.J."/>
            <person name="Liu W.J."/>
            <person name="Zhao Z.W."/>
        </authorList>
    </citation>
    <scope>NUCLEOTIDE SEQUENCE [LARGE SCALE GENOMIC DNA]</scope>
    <source>
        <strain evidence="9 10">RS-LYSO-3</strain>
    </source>
</reference>
<accession>A0ABU7Z0F5</accession>
<keyword evidence="4" id="KW-0812">Transmembrane</keyword>
<evidence type="ECO:0000256" key="2">
    <source>
        <dbReference type="ARBA" id="ARBA00008163"/>
    </source>
</evidence>
<dbReference type="PANTHER" id="PTHR35093">
    <property type="entry name" value="OUTER MEMBRANE PROTEIN NMB0088-RELATED"/>
    <property type="match status" value="1"/>
</dbReference>
<comment type="caution">
    <text evidence="9">The sequence shown here is derived from an EMBL/GenBank/DDBJ whole genome shotgun (WGS) entry which is preliminary data.</text>
</comment>
<dbReference type="PANTHER" id="PTHR35093:SF3">
    <property type="entry name" value="LONG-CHAIN FATTY ACID TRANSPORT PROTEIN"/>
    <property type="match status" value="1"/>
</dbReference>
<dbReference type="RefSeq" id="WP_332617279.1">
    <property type="nucleotide sequence ID" value="NZ_JAXGFP010000005.1"/>
</dbReference>
<sequence length="445" mass="46581">MQHAHRITRLSALALSITGALALGQAHATGFQIRENSVQNLGRANAGTAVAQDDASVVSNNPAAMTNIDRTTVQADLTVIDLTADFSGSATSAFGTPVSGGDGGDPGDATAVPALAVVMPLSGAFEGLTVGASIGAPFGLKTEYDADWVGRYNAITSDLKTIDLTLSAALELNEHISIGAGLIYEHAEVTLSNGIDFGTGLAAQGVPGFAPGSADGQVEFTGDNNGVGFILGGQLRVSDRFVVGYSHRSEIDHDLEGEANFTVPANAAAVFGALGIPTYADGPIYAPLTTPSVDTLSAQFDFSDRVRLMADYQRTGWSSLEAVNIYRANGTPIGQEPFDWDDTSMLAVGGEFDLNDAFTLRAGVAADETPTNDEARTPRLPDEDRMLYTIGLGWNVSENLTVDVAYMNIQIDETPIDAVSSSSSRLVGTFDGHADLFGVSARYRF</sequence>
<evidence type="ECO:0000256" key="3">
    <source>
        <dbReference type="ARBA" id="ARBA00022452"/>
    </source>
</evidence>
<comment type="similarity">
    <text evidence="2">Belongs to the OmpP1/FadL family.</text>
</comment>
<evidence type="ECO:0000313" key="9">
    <source>
        <dbReference type="EMBL" id="MEG3184619.1"/>
    </source>
</evidence>
<gene>
    <name evidence="9" type="ORF">SNE34_11425</name>
</gene>
<dbReference type="SUPFAM" id="SSF56935">
    <property type="entry name" value="Porins"/>
    <property type="match status" value="1"/>
</dbReference>
<evidence type="ECO:0000256" key="5">
    <source>
        <dbReference type="ARBA" id="ARBA00022729"/>
    </source>
</evidence>
<feature type="signal peptide" evidence="8">
    <location>
        <begin position="1"/>
        <end position="28"/>
    </location>
</feature>
<dbReference type="Pfam" id="PF03349">
    <property type="entry name" value="Toluene_X"/>
    <property type="match status" value="1"/>
</dbReference>
<evidence type="ECO:0000313" key="10">
    <source>
        <dbReference type="Proteomes" id="UP001355056"/>
    </source>
</evidence>
<dbReference type="Gene3D" id="2.40.160.60">
    <property type="entry name" value="Outer membrane protein transport protein (OMPP1/FadL/TodX)"/>
    <property type="match status" value="1"/>
</dbReference>
<keyword evidence="10" id="KW-1185">Reference proteome</keyword>
<organism evidence="9 10">
    <name type="scientific">Novilysobacter erysipheiresistens</name>
    <dbReference type="NCBI Taxonomy" id="1749332"/>
    <lineage>
        <taxon>Bacteria</taxon>
        <taxon>Pseudomonadati</taxon>
        <taxon>Pseudomonadota</taxon>
        <taxon>Gammaproteobacteria</taxon>
        <taxon>Lysobacterales</taxon>
        <taxon>Lysobacteraceae</taxon>
        <taxon>Novilysobacter</taxon>
    </lineage>
</organism>
<evidence type="ECO:0000256" key="7">
    <source>
        <dbReference type="ARBA" id="ARBA00023237"/>
    </source>
</evidence>
<dbReference type="Proteomes" id="UP001355056">
    <property type="component" value="Unassembled WGS sequence"/>
</dbReference>
<evidence type="ECO:0000256" key="1">
    <source>
        <dbReference type="ARBA" id="ARBA00004571"/>
    </source>
</evidence>
<evidence type="ECO:0000256" key="6">
    <source>
        <dbReference type="ARBA" id="ARBA00023136"/>
    </source>
</evidence>
<keyword evidence="5 8" id="KW-0732">Signal</keyword>